<reference evidence="1" key="1">
    <citation type="submission" date="2021-05" db="EMBL/GenBank/DDBJ databases">
        <authorList>
            <person name="Alioto T."/>
            <person name="Alioto T."/>
            <person name="Gomez Garrido J."/>
        </authorList>
    </citation>
    <scope>NUCLEOTIDE SEQUENCE</scope>
</reference>
<proteinExistence type="predicted"/>
<dbReference type="EMBL" id="HBUE01012141">
    <property type="protein sequence ID" value="CAG6448994.1"/>
    <property type="molecule type" value="Transcribed_RNA"/>
</dbReference>
<dbReference type="EMBL" id="HBUE01012142">
    <property type="protein sequence ID" value="CAG6448995.1"/>
    <property type="molecule type" value="Transcribed_RNA"/>
</dbReference>
<evidence type="ECO:0000313" key="1">
    <source>
        <dbReference type="EMBL" id="CAG6448994.1"/>
    </source>
</evidence>
<name>A0A8D8EX67_CULPI</name>
<dbReference type="AlphaFoldDB" id="A0A8D8EX67"/>
<organism evidence="1">
    <name type="scientific">Culex pipiens</name>
    <name type="common">House mosquito</name>
    <dbReference type="NCBI Taxonomy" id="7175"/>
    <lineage>
        <taxon>Eukaryota</taxon>
        <taxon>Metazoa</taxon>
        <taxon>Ecdysozoa</taxon>
        <taxon>Arthropoda</taxon>
        <taxon>Hexapoda</taxon>
        <taxon>Insecta</taxon>
        <taxon>Pterygota</taxon>
        <taxon>Neoptera</taxon>
        <taxon>Endopterygota</taxon>
        <taxon>Diptera</taxon>
        <taxon>Nematocera</taxon>
        <taxon>Culicoidea</taxon>
        <taxon>Culicidae</taxon>
        <taxon>Culicinae</taxon>
        <taxon>Culicini</taxon>
        <taxon>Culex</taxon>
        <taxon>Culex</taxon>
    </lineage>
</organism>
<sequence length="103" mass="12369">MPEISFKNFHRPSSIARFSVPRFADFYLVLTQFCVTFYFLSHSNIHNHPLSTEHNHKSHHKKNPLTFFRCGFPIKQKNLRRACANKEKRRNDRKRMLLLAITR</sequence>
<protein>
    <submittedName>
        <fullName evidence="1">(northern house mosquito) hypothetical protein</fullName>
    </submittedName>
</protein>
<accession>A0A8D8EX67</accession>